<evidence type="ECO:0000256" key="2">
    <source>
        <dbReference type="ARBA" id="ARBA00022679"/>
    </source>
</evidence>
<proteinExistence type="inferred from homology"/>
<dbReference type="STRING" id="576137.A0A1L7XVK4"/>
<name>A0A1L7XVK4_9HELO</name>
<dbReference type="EMBL" id="FJOG01000064">
    <property type="protein sequence ID" value="CZR69066.1"/>
    <property type="molecule type" value="Genomic_DNA"/>
</dbReference>
<accession>A0A1L7XVK4</accession>
<dbReference type="PANTHER" id="PTHR32268:SF11">
    <property type="entry name" value="HOMOSERINE O-ACETYLTRANSFERASE"/>
    <property type="match status" value="1"/>
</dbReference>
<organism evidence="4 5">
    <name type="scientific">Phialocephala subalpina</name>
    <dbReference type="NCBI Taxonomy" id="576137"/>
    <lineage>
        <taxon>Eukaryota</taxon>
        <taxon>Fungi</taxon>
        <taxon>Dikarya</taxon>
        <taxon>Ascomycota</taxon>
        <taxon>Pezizomycotina</taxon>
        <taxon>Leotiomycetes</taxon>
        <taxon>Helotiales</taxon>
        <taxon>Mollisiaceae</taxon>
        <taxon>Phialocephala</taxon>
        <taxon>Phialocephala fortinii species complex</taxon>
    </lineage>
</organism>
<dbReference type="InterPro" id="IPR008220">
    <property type="entry name" value="HAT_MetX-like"/>
</dbReference>
<keyword evidence="2" id="KW-0808">Transferase</keyword>
<comment type="similarity">
    <text evidence="1">Belongs to the AB hydrolase superfamily. MetX family.</text>
</comment>
<evidence type="ECO:0000256" key="1">
    <source>
        <dbReference type="ARBA" id="ARBA00006886"/>
    </source>
</evidence>
<feature type="domain" description="AB hydrolase-1" evidence="3">
    <location>
        <begin position="53"/>
        <end position="170"/>
    </location>
</feature>
<dbReference type="Proteomes" id="UP000184330">
    <property type="component" value="Unassembled WGS sequence"/>
</dbReference>
<dbReference type="GO" id="GO:0004414">
    <property type="term" value="F:homoserine O-acetyltransferase activity"/>
    <property type="evidence" value="ECO:0007669"/>
    <property type="project" value="TreeGrafter"/>
</dbReference>
<dbReference type="GO" id="GO:0009086">
    <property type="term" value="P:methionine biosynthetic process"/>
    <property type="evidence" value="ECO:0007669"/>
    <property type="project" value="TreeGrafter"/>
</dbReference>
<evidence type="ECO:0000313" key="5">
    <source>
        <dbReference type="Proteomes" id="UP000184330"/>
    </source>
</evidence>
<evidence type="ECO:0000259" key="3">
    <source>
        <dbReference type="Pfam" id="PF00561"/>
    </source>
</evidence>
<evidence type="ECO:0000313" key="4">
    <source>
        <dbReference type="EMBL" id="CZR69066.1"/>
    </source>
</evidence>
<gene>
    <name evidence="4" type="ORF">PAC_18967</name>
</gene>
<dbReference type="Pfam" id="PF00561">
    <property type="entry name" value="Abhydrolase_1"/>
    <property type="match status" value="1"/>
</dbReference>
<sequence length="317" mass="34873">MLAADSAIWPTPTEGTFASFNFKFADGGSLPELRLHYRTLGTLKKNEKGHATNAVLIMHGTGGSGAQFLTENFTGELFLPGHLLDITNYYIILPDAIGHGKSSKPSDGLHAKFPRYGYSDMVLADYNLLTKELEVDHLRLVMGTSMGGMHTWVWGETYPDFMDALMPLASGEYGTKQPRGLATALYVLTFMSSIPLQWQKEAPDRESADAFLDKRMATGLSGSDANDLLYQVDASYDYNPQAKLGQTKAPLMAVNSADDQVNPPELGILESEVKHVPHGRAVVLPISDTTKGHGTHSWAVEWKNYLENLLQESEYLC</sequence>
<dbReference type="InterPro" id="IPR029058">
    <property type="entry name" value="AB_hydrolase_fold"/>
</dbReference>
<reference evidence="4 5" key="1">
    <citation type="submission" date="2016-03" db="EMBL/GenBank/DDBJ databases">
        <authorList>
            <person name="Ploux O."/>
        </authorList>
    </citation>
    <scope>NUCLEOTIDE SEQUENCE [LARGE SCALE GENOMIC DNA]</scope>
    <source>
        <strain evidence="4 5">UAMH 11012</strain>
    </source>
</reference>
<dbReference type="SUPFAM" id="SSF53474">
    <property type="entry name" value="alpha/beta-Hydrolases"/>
    <property type="match status" value="1"/>
</dbReference>
<dbReference type="PANTHER" id="PTHR32268">
    <property type="entry name" value="HOMOSERINE O-ACETYLTRANSFERASE"/>
    <property type="match status" value="1"/>
</dbReference>
<keyword evidence="5" id="KW-1185">Reference proteome</keyword>
<dbReference type="PRINTS" id="PR00111">
    <property type="entry name" value="ABHYDROLASE"/>
</dbReference>
<protein>
    <recommendedName>
        <fullName evidence="3">AB hydrolase-1 domain-containing protein</fullName>
    </recommendedName>
</protein>
<dbReference type="GO" id="GO:0009092">
    <property type="term" value="P:homoserine metabolic process"/>
    <property type="evidence" value="ECO:0007669"/>
    <property type="project" value="TreeGrafter"/>
</dbReference>
<dbReference type="Gene3D" id="3.40.50.1820">
    <property type="entry name" value="alpha/beta hydrolase"/>
    <property type="match status" value="2"/>
</dbReference>
<dbReference type="AlphaFoldDB" id="A0A1L7XVK4"/>
<dbReference type="OrthoDB" id="9972683at2759"/>
<dbReference type="InterPro" id="IPR000073">
    <property type="entry name" value="AB_hydrolase_1"/>
</dbReference>